<dbReference type="InterPro" id="IPR002145">
    <property type="entry name" value="CopG"/>
</dbReference>
<dbReference type="InterPro" id="IPR013321">
    <property type="entry name" value="Arc_rbn_hlx_hlx"/>
</dbReference>
<organism evidence="2">
    <name type="scientific">freshwater metagenome</name>
    <dbReference type="NCBI Taxonomy" id="449393"/>
    <lineage>
        <taxon>unclassified sequences</taxon>
        <taxon>metagenomes</taxon>
        <taxon>ecological metagenomes</taxon>
    </lineage>
</organism>
<protein>
    <submittedName>
        <fullName evidence="2">Unannotated protein</fullName>
    </submittedName>
</protein>
<gene>
    <name evidence="2" type="ORF">UFOPK2242_01042</name>
</gene>
<dbReference type="GO" id="GO:0006355">
    <property type="term" value="P:regulation of DNA-templated transcription"/>
    <property type="evidence" value="ECO:0007669"/>
    <property type="project" value="InterPro"/>
</dbReference>
<evidence type="ECO:0000259" key="1">
    <source>
        <dbReference type="Pfam" id="PF01402"/>
    </source>
</evidence>
<dbReference type="Gene3D" id="1.10.1220.10">
    <property type="entry name" value="Met repressor-like"/>
    <property type="match status" value="1"/>
</dbReference>
<accession>A0A6J6LJV9</accession>
<proteinExistence type="predicted"/>
<dbReference type="EMBL" id="CAEZWM010000133">
    <property type="protein sequence ID" value="CAB4662307.1"/>
    <property type="molecule type" value="Genomic_DNA"/>
</dbReference>
<evidence type="ECO:0000313" key="2">
    <source>
        <dbReference type="EMBL" id="CAB4662307.1"/>
    </source>
</evidence>
<name>A0A6J6LJV9_9ZZZZ</name>
<sequence>MVMPRRQVLVQLDDELVAQLDRIALEHGTNRSELLRQGALAVIRADDLRLADDALQASYRMTPQDPAIVESARRLAAETMPTW</sequence>
<feature type="domain" description="Ribbon-helix-helix protein CopG" evidence="1">
    <location>
        <begin position="9"/>
        <end position="37"/>
    </location>
</feature>
<dbReference type="Pfam" id="PF01402">
    <property type="entry name" value="RHH_1"/>
    <property type="match status" value="1"/>
</dbReference>
<reference evidence="2" key="1">
    <citation type="submission" date="2020-05" db="EMBL/GenBank/DDBJ databases">
        <authorList>
            <person name="Chiriac C."/>
            <person name="Salcher M."/>
            <person name="Ghai R."/>
            <person name="Kavagutti S V."/>
        </authorList>
    </citation>
    <scope>NUCLEOTIDE SEQUENCE</scope>
</reference>
<dbReference type="AlphaFoldDB" id="A0A6J6LJV9"/>